<dbReference type="HOGENOM" id="CLU_018151_0_0_1"/>
<evidence type="ECO:0000259" key="2">
    <source>
        <dbReference type="Pfam" id="PF17109"/>
    </source>
</evidence>
<dbReference type="OMA" id="CERIWRI"/>
<dbReference type="AlphaFoldDB" id="D8QJ21"/>
<dbReference type="PANTHER" id="PTHR10039:SF16">
    <property type="entry name" value="GPI INOSITOL-DEACYLASE"/>
    <property type="match status" value="1"/>
</dbReference>
<dbReference type="InParanoid" id="D8QJ21"/>
<feature type="domain" description="Nephrocystin 3-like N-terminal" evidence="3">
    <location>
        <begin position="323"/>
        <end position="486"/>
    </location>
</feature>
<dbReference type="VEuPathDB" id="FungiDB:SCHCODRAFT_01193208"/>
<keyword evidence="5" id="KW-1185">Reference proteome</keyword>
<protein>
    <recommendedName>
        <fullName evidence="6">NACHT domain-containing protein</fullName>
    </recommendedName>
</protein>
<evidence type="ECO:0000256" key="1">
    <source>
        <dbReference type="ARBA" id="ARBA00022737"/>
    </source>
</evidence>
<dbReference type="OrthoDB" id="448455at2759"/>
<accession>D8QJ21</accession>
<keyword evidence="1" id="KW-0677">Repeat</keyword>
<evidence type="ECO:0000313" key="5">
    <source>
        <dbReference type="Proteomes" id="UP000007431"/>
    </source>
</evidence>
<evidence type="ECO:0000313" key="4">
    <source>
        <dbReference type="EMBL" id="EFI92324.1"/>
    </source>
</evidence>
<dbReference type="PANTHER" id="PTHR10039">
    <property type="entry name" value="AMELOGENIN"/>
    <property type="match status" value="1"/>
</dbReference>
<dbReference type="InterPro" id="IPR056884">
    <property type="entry name" value="NPHP3-like_N"/>
</dbReference>
<dbReference type="EMBL" id="GL377313">
    <property type="protein sequence ID" value="EFI92324.1"/>
    <property type="molecule type" value="Genomic_DNA"/>
</dbReference>
<dbReference type="InterPro" id="IPR027417">
    <property type="entry name" value="P-loop_NTPase"/>
</dbReference>
<name>D8QJ21_SCHCM</name>
<dbReference type="KEGG" id="scm:SCHCO_01193208"/>
<dbReference type="RefSeq" id="XP_003027227.1">
    <property type="nucleotide sequence ID" value="XM_003027181.1"/>
</dbReference>
<dbReference type="InterPro" id="IPR031350">
    <property type="entry name" value="Goodbye_dom"/>
</dbReference>
<dbReference type="Pfam" id="PF24883">
    <property type="entry name" value="NPHP3_N"/>
    <property type="match status" value="1"/>
</dbReference>
<gene>
    <name evidence="4" type="ORF">SCHCODRAFT_258624</name>
</gene>
<dbReference type="SUPFAM" id="SSF52540">
    <property type="entry name" value="P-loop containing nucleoside triphosphate hydrolases"/>
    <property type="match status" value="1"/>
</dbReference>
<proteinExistence type="predicted"/>
<feature type="domain" description="Fungal STAND N-terminal Goodbye" evidence="2">
    <location>
        <begin position="31"/>
        <end position="149"/>
    </location>
</feature>
<reference evidence="4 5" key="1">
    <citation type="journal article" date="2010" name="Nat. Biotechnol.">
        <title>Genome sequence of the model mushroom Schizophyllum commune.</title>
        <authorList>
            <person name="Ohm R.A."/>
            <person name="de Jong J.F."/>
            <person name="Lugones L.G."/>
            <person name="Aerts A."/>
            <person name="Kothe E."/>
            <person name="Stajich J.E."/>
            <person name="de Vries R.P."/>
            <person name="Record E."/>
            <person name="Levasseur A."/>
            <person name="Baker S.E."/>
            <person name="Bartholomew K.A."/>
            <person name="Coutinho P.M."/>
            <person name="Erdmann S."/>
            <person name="Fowler T.J."/>
            <person name="Gathman A.C."/>
            <person name="Lombard V."/>
            <person name="Henrissat B."/>
            <person name="Knabe N."/>
            <person name="Kuees U."/>
            <person name="Lilly W.W."/>
            <person name="Lindquist E."/>
            <person name="Lucas S."/>
            <person name="Magnuson J.K."/>
            <person name="Piumi F."/>
            <person name="Raudaskoski M."/>
            <person name="Salamov A."/>
            <person name="Schmutz J."/>
            <person name="Schwarze F.W.M.R."/>
            <person name="vanKuyk P.A."/>
            <person name="Horton J.S."/>
            <person name="Grigoriev I.V."/>
            <person name="Woesten H.A.B."/>
        </authorList>
    </citation>
    <scope>NUCLEOTIDE SEQUENCE [LARGE SCALE GENOMIC DNA]</scope>
    <source>
        <strain evidence="5">H4-8 / FGSC 9210</strain>
    </source>
</reference>
<dbReference type="GeneID" id="9593537"/>
<organism evidence="5">
    <name type="scientific">Schizophyllum commune (strain H4-8 / FGSC 9210)</name>
    <name type="common">Split gill fungus</name>
    <dbReference type="NCBI Taxonomy" id="578458"/>
    <lineage>
        <taxon>Eukaryota</taxon>
        <taxon>Fungi</taxon>
        <taxon>Dikarya</taxon>
        <taxon>Basidiomycota</taxon>
        <taxon>Agaricomycotina</taxon>
        <taxon>Agaricomycetes</taxon>
        <taxon>Agaricomycetidae</taxon>
        <taxon>Agaricales</taxon>
        <taxon>Schizophyllaceae</taxon>
        <taxon>Schizophyllum</taxon>
    </lineage>
</organism>
<sequence>MSASLLPLAGAPAPARGRLLRQTVDPRKSIWQAAVLKYEMEVSTNLFSPDVPCLDSSAAIFDYLTRCEDSFKSFRGDGLQRLRDRLCPIAGVVEMLCGALGEGFAVAFSPSKAIFSAVGVLLKASLRVREEFDAVDAALETIRNHLRILQPLTRDPIDDTLFEASVELLAQILIVLGVITKLQKQGRMKAWIRQLCQTKDVTSALDDLGRLATCHHAAVSAVALATSQRSLSVLVDTVAWMAQERDISRTYLICITKLAQDVYGTAKSSRSILESIQNTLLHHISVNQDDKGLRDFDKLCVWLHYPDSSLRMDQLLRDRADSTGSWFLDDSTYSAFKAGKERTICVLGKAGCGKSTVIAAAIRDLQAWCAISHAPSFVISHFFDLTNSSQSRDLRALLSSLLCQIARNWLDAVPILLKLHAESMMGHSQPPLDALRRCIGAVIRTISTRVFVVIDALDEIQDAAEILSFLAELRAHDNVSLLVSSREIPYRDELTSLCGSTNTMDEDVVTGDIDIVLDRLLCEGGALSEVTDVELVREGLRTGSDGNFRWTVIQANELARVASIPAKPSSSTAVLSLVGSTFITIQDGEVRLAHASVKDYLLSIPSSSQFHVDINIAHSLMSSLKAGLIFTT</sequence>
<evidence type="ECO:0000259" key="3">
    <source>
        <dbReference type="Pfam" id="PF24883"/>
    </source>
</evidence>
<evidence type="ECO:0008006" key="6">
    <source>
        <dbReference type="Google" id="ProtNLM"/>
    </source>
</evidence>
<dbReference type="Pfam" id="PF17109">
    <property type="entry name" value="Goodbye"/>
    <property type="match status" value="1"/>
</dbReference>
<dbReference type="Gene3D" id="3.40.50.300">
    <property type="entry name" value="P-loop containing nucleotide triphosphate hydrolases"/>
    <property type="match status" value="1"/>
</dbReference>
<dbReference type="Proteomes" id="UP000007431">
    <property type="component" value="Unassembled WGS sequence"/>
</dbReference>
<dbReference type="eggNOG" id="ENOG502QW67">
    <property type="taxonomic scope" value="Eukaryota"/>
</dbReference>